<proteinExistence type="predicted"/>
<evidence type="ECO:0000313" key="3">
    <source>
        <dbReference type="Proteomes" id="UP001589793"/>
    </source>
</evidence>
<reference evidence="2 3" key="1">
    <citation type="submission" date="2024-09" db="EMBL/GenBank/DDBJ databases">
        <authorList>
            <person name="Sun Q."/>
            <person name="Mori K."/>
        </authorList>
    </citation>
    <scope>NUCLEOTIDE SEQUENCE [LARGE SCALE GENOMIC DNA]</scope>
    <source>
        <strain evidence="2 3">CICC 10874</strain>
    </source>
</reference>
<protein>
    <submittedName>
        <fullName evidence="2">Helix-turn-helix domain-containing protein</fullName>
    </submittedName>
</protein>
<comment type="caution">
    <text evidence="2">The sequence shown here is derived from an EMBL/GenBank/DDBJ whole genome shotgun (WGS) entry which is preliminary data.</text>
</comment>
<gene>
    <name evidence="2" type="ORF">ACFFF6_07320</name>
</gene>
<keyword evidence="3" id="KW-1185">Reference proteome</keyword>
<feature type="region of interest" description="Disordered" evidence="1">
    <location>
        <begin position="1"/>
        <end position="27"/>
    </location>
</feature>
<dbReference type="RefSeq" id="WP_376979581.1">
    <property type="nucleotide sequence ID" value="NZ_JBHLSV010000006.1"/>
</dbReference>
<dbReference type="InterPro" id="IPR011991">
    <property type="entry name" value="ArsR-like_HTH"/>
</dbReference>
<dbReference type="SUPFAM" id="SSF46785">
    <property type="entry name" value="Winged helix' DNA-binding domain"/>
    <property type="match status" value="1"/>
</dbReference>
<evidence type="ECO:0000313" key="2">
    <source>
        <dbReference type="EMBL" id="MFC0673762.1"/>
    </source>
</evidence>
<organism evidence="2 3">
    <name type="scientific">Brachybacterium hainanense</name>
    <dbReference type="NCBI Taxonomy" id="1541174"/>
    <lineage>
        <taxon>Bacteria</taxon>
        <taxon>Bacillati</taxon>
        <taxon>Actinomycetota</taxon>
        <taxon>Actinomycetes</taxon>
        <taxon>Micrococcales</taxon>
        <taxon>Dermabacteraceae</taxon>
        <taxon>Brachybacterium</taxon>
    </lineage>
</organism>
<accession>A0ABV6R9V1</accession>
<name>A0ABV6R9V1_9MICO</name>
<dbReference type="InterPro" id="IPR036390">
    <property type="entry name" value="WH_DNA-bd_sf"/>
</dbReference>
<dbReference type="InterPro" id="IPR036388">
    <property type="entry name" value="WH-like_DNA-bd_sf"/>
</dbReference>
<dbReference type="Gene3D" id="1.10.10.10">
    <property type="entry name" value="Winged helix-like DNA-binding domain superfamily/Winged helix DNA-binding domain"/>
    <property type="match status" value="1"/>
</dbReference>
<sequence length="246" mass="26450">MDQERSTGTSRDDEPDELDGRDGLDGLSVLADPARRRLYDLVAGQDDPVSRDEAARACGISRNLAAYHLDRLVEAELLEAGYARPAGVGGPGAGRPAKRYRRVQRERLVSVPPRRYELLAELLATALDTDEDGAVRAALLRAAEAEGHAAVDAHEDLQRVLAQRGYEPVIAADGAIELRNCPFHRLSRTHTELVCTLNHVLLGGVLAGRGEDPARAELCPQENRCCVRIRAAEGVPEVPGEAAAGG</sequence>
<evidence type="ECO:0000256" key="1">
    <source>
        <dbReference type="SAM" id="MobiDB-lite"/>
    </source>
</evidence>
<dbReference type="EMBL" id="JBHLSV010000006">
    <property type="protein sequence ID" value="MFC0673762.1"/>
    <property type="molecule type" value="Genomic_DNA"/>
</dbReference>
<dbReference type="Pfam" id="PF12840">
    <property type="entry name" value="HTH_20"/>
    <property type="match status" value="1"/>
</dbReference>
<dbReference type="CDD" id="cd00090">
    <property type="entry name" value="HTH_ARSR"/>
    <property type="match status" value="1"/>
</dbReference>
<dbReference type="Proteomes" id="UP001589793">
    <property type="component" value="Unassembled WGS sequence"/>
</dbReference>